<dbReference type="EMBL" id="BKCJ010481731">
    <property type="protein sequence ID" value="GFA75476.1"/>
    <property type="molecule type" value="Genomic_DNA"/>
</dbReference>
<organism evidence="3">
    <name type="scientific">Tanacetum cinerariifolium</name>
    <name type="common">Dalmatian daisy</name>
    <name type="synonym">Chrysanthemum cinerariifolium</name>
    <dbReference type="NCBI Taxonomy" id="118510"/>
    <lineage>
        <taxon>Eukaryota</taxon>
        <taxon>Viridiplantae</taxon>
        <taxon>Streptophyta</taxon>
        <taxon>Embryophyta</taxon>
        <taxon>Tracheophyta</taxon>
        <taxon>Spermatophyta</taxon>
        <taxon>Magnoliopsida</taxon>
        <taxon>eudicotyledons</taxon>
        <taxon>Gunneridae</taxon>
        <taxon>Pentapetalae</taxon>
        <taxon>asterids</taxon>
        <taxon>campanulids</taxon>
        <taxon>Asterales</taxon>
        <taxon>Asteraceae</taxon>
        <taxon>Asteroideae</taxon>
        <taxon>Anthemideae</taxon>
        <taxon>Anthemidinae</taxon>
        <taxon>Tanacetum</taxon>
    </lineage>
</organism>
<evidence type="ECO:0000256" key="2">
    <source>
        <dbReference type="SAM" id="MobiDB-lite"/>
    </source>
</evidence>
<gene>
    <name evidence="3" type="ORF">Tci_647448</name>
</gene>
<reference evidence="3" key="1">
    <citation type="journal article" date="2019" name="Sci. Rep.">
        <title>Draft genome of Tanacetum cinerariifolium, the natural source of mosquito coil.</title>
        <authorList>
            <person name="Yamashiro T."/>
            <person name="Shiraishi A."/>
            <person name="Satake H."/>
            <person name="Nakayama K."/>
        </authorList>
    </citation>
    <scope>NUCLEOTIDE SEQUENCE</scope>
</reference>
<feature type="compositionally biased region" description="Basic residues" evidence="2">
    <location>
        <begin position="223"/>
        <end position="233"/>
    </location>
</feature>
<feature type="region of interest" description="Disordered" evidence="2">
    <location>
        <begin position="205"/>
        <end position="254"/>
    </location>
</feature>
<feature type="coiled-coil region" evidence="1">
    <location>
        <begin position="465"/>
        <end position="496"/>
    </location>
</feature>
<name>A0A699K4N8_TANCI</name>
<comment type="caution">
    <text evidence="3">The sequence shown here is derived from an EMBL/GenBank/DDBJ whole genome shotgun (WGS) entry which is preliminary data.</text>
</comment>
<accession>A0A699K4N8</accession>
<feature type="region of interest" description="Disordered" evidence="2">
    <location>
        <begin position="416"/>
        <end position="447"/>
    </location>
</feature>
<protein>
    <submittedName>
        <fullName evidence="3">Uncharacterized protein</fullName>
    </submittedName>
</protein>
<evidence type="ECO:0000313" key="3">
    <source>
        <dbReference type="EMBL" id="GFA75476.1"/>
    </source>
</evidence>
<sequence length="588" mass="67082">YTYYFKMKVNAATHKLTTAGDGYCCWCIKMKVNAATHKLTTAGDGYCCWESDGFEQIVDFLNANPIKYALIVSLTITLHLLNNFGLPKVKTVNDDVWIQALVDGKKVVVNEASIRHDLRLDDAERTACLPNAAIFEELARMGFIQVFVNHQLGDMSHHKGIFVNLSLTKKIFANMKRVGTCFFRAITPLFVTMMVQAPEEVEEIPTDAQDTPILTQPSSSQPQRKHKIRRKQRKETEVPQEEPPTEEHIHATSYDLLPSGEDRLQLKELMKICTKLSDNVLYMEQTKTSQAAEIEKLKKRAKKLEDKKMKRTHRLKRLYKGRMNEEDLFGVHDLSGDEVFVDVTTGENIEQDATAAEKEVSTADPVTTAGELVTIAENVKVVAAVTTLQISKDELTLARTLMEIKTAKPKAKGVTIQEPFDTPSPKPIVSFQKPSKPKDKGKAKMVEPERPLKRKDQIMMDEQIARDLEAQMQDNLEEEQRIIKQKEKEANTAMIAEWDNTQAMIDADCKLATKLQVEERGELSIKEKSKLFVELMNKRKNHFKKLRAEEKKRKPPTKAQKRKQMCTYLNNMAGFTHNQLKRKSFEEV</sequence>
<feature type="compositionally biased region" description="Basic and acidic residues" evidence="2">
    <location>
        <begin position="436"/>
        <end position="447"/>
    </location>
</feature>
<evidence type="ECO:0000256" key="1">
    <source>
        <dbReference type="SAM" id="Coils"/>
    </source>
</evidence>
<feature type="non-terminal residue" evidence="3">
    <location>
        <position position="1"/>
    </location>
</feature>
<keyword evidence="1" id="KW-0175">Coiled coil</keyword>
<dbReference type="AlphaFoldDB" id="A0A699K4N8"/>
<proteinExistence type="predicted"/>
<feature type="compositionally biased region" description="Polar residues" evidence="2">
    <location>
        <begin position="208"/>
        <end position="220"/>
    </location>
</feature>
<feature type="coiled-coil region" evidence="1">
    <location>
        <begin position="287"/>
        <end position="314"/>
    </location>
</feature>